<dbReference type="AlphaFoldDB" id="A0A6A6QVD6"/>
<keyword evidence="2" id="KW-1185">Reference proteome</keyword>
<gene>
    <name evidence="1" type="ORF">BU16DRAFT_582677</name>
</gene>
<proteinExistence type="predicted"/>
<sequence length="372" mass="42849">MLIKPGSDDTSDSTDAVSPFLRLPTELRRRIFSFLYPWDTVRKDAPQTRALNHVTESPHEPGLPVWTWNCPVPTEPCTPEYAQSGAIALSELSQRDQFIRACTNWPRRAHRAAKDGIVTLNEFGLAWNGLGIAGTNRQMRREVQDWLFHDTQQTILVAHYATTIADYRYKGPFRGWQAFLEDYPFEMPRRVHIVISPTKTNLEKINSNRILLLRERVYELCKRLQKAPVIQELIIDARGQFFDVPKEVESESAWIQRRQDVDPASEDAERPKLLVSHGLYYSIPEVRPDLELVLQPFKILSNVQSGYILVMARPQRTYFANTMCSEHKVIAQTLRACLESPCGKEQEAEGEYHATTADCYHQIRLLRNAWSP</sequence>
<organism evidence="1 2">
    <name type="scientific">Lophium mytilinum</name>
    <dbReference type="NCBI Taxonomy" id="390894"/>
    <lineage>
        <taxon>Eukaryota</taxon>
        <taxon>Fungi</taxon>
        <taxon>Dikarya</taxon>
        <taxon>Ascomycota</taxon>
        <taxon>Pezizomycotina</taxon>
        <taxon>Dothideomycetes</taxon>
        <taxon>Pleosporomycetidae</taxon>
        <taxon>Mytilinidiales</taxon>
        <taxon>Mytilinidiaceae</taxon>
        <taxon>Lophium</taxon>
    </lineage>
</organism>
<protein>
    <recommendedName>
        <fullName evidence="3">F-box domain-containing protein</fullName>
    </recommendedName>
</protein>
<dbReference type="EMBL" id="MU004190">
    <property type="protein sequence ID" value="KAF2494877.1"/>
    <property type="molecule type" value="Genomic_DNA"/>
</dbReference>
<name>A0A6A6QVD6_9PEZI</name>
<dbReference type="Proteomes" id="UP000799750">
    <property type="component" value="Unassembled WGS sequence"/>
</dbReference>
<accession>A0A6A6QVD6</accession>
<evidence type="ECO:0008006" key="3">
    <source>
        <dbReference type="Google" id="ProtNLM"/>
    </source>
</evidence>
<reference evidence="1" key="1">
    <citation type="journal article" date="2020" name="Stud. Mycol.">
        <title>101 Dothideomycetes genomes: a test case for predicting lifestyles and emergence of pathogens.</title>
        <authorList>
            <person name="Haridas S."/>
            <person name="Albert R."/>
            <person name="Binder M."/>
            <person name="Bloem J."/>
            <person name="Labutti K."/>
            <person name="Salamov A."/>
            <person name="Andreopoulos B."/>
            <person name="Baker S."/>
            <person name="Barry K."/>
            <person name="Bills G."/>
            <person name="Bluhm B."/>
            <person name="Cannon C."/>
            <person name="Castanera R."/>
            <person name="Culley D."/>
            <person name="Daum C."/>
            <person name="Ezra D."/>
            <person name="Gonzalez J."/>
            <person name="Henrissat B."/>
            <person name="Kuo A."/>
            <person name="Liang C."/>
            <person name="Lipzen A."/>
            <person name="Lutzoni F."/>
            <person name="Magnuson J."/>
            <person name="Mondo S."/>
            <person name="Nolan M."/>
            <person name="Ohm R."/>
            <person name="Pangilinan J."/>
            <person name="Park H.-J."/>
            <person name="Ramirez L."/>
            <person name="Alfaro M."/>
            <person name="Sun H."/>
            <person name="Tritt A."/>
            <person name="Yoshinaga Y."/>
            <person name="Zwiers L.-H."/>
            <person name="Turgeon B."/>
            <person name="Goodwin S."/>
            <person name="Spatafora J."/>
            <person name="Crous P."/>
            <person name="Grigoriev I."/>
        </authorList>
    </citation>
    <scope>NUCLEOTIDE SEQUENCE</scope>
    <source>
        <strain evidence="1">CBS 269.34</strain>
    </source>
</reference>
<evidence type="ECO:0000313" key="2">
    <source>
        <dbReference type="Proteomes" id="UP000799750"/>
    </source>
</evidence>
<evidence type="ECO:0000313" key="1">
    <source>
        <dbReference type="EMBL" id="KAF2494877.1"/>
    </source>
</evidence>
<dbReference type="OrthoDB" id="10308535at2759"/>